<gene>
    <name evidence="6" type="ORF">VC82_1985</name>
</gene>
<keyword evidence="7" id="KW-1185">Reference proteome</keyword>
<dbReference type="STRING" id="516051.VC82_1985"/>
<proteinExistence type="predicted"/>
<dbReference type="AlphaFoldDB" id="A0A0D5YUR3"/>
<dbReference type="OrthoDB" id="9777740at2"/>
<protein>
    <submittedName>
        <fullName evidence="6">FAD-dependent oxidoreductase</fullName>
    </submittedName>
</protein>
<evidence type="ECO:0000256" key="3">
    <source>
        <dbReference type="ARBA" id="ARBA00023002"/>
    </source>
</evidence>
<dbReference type="RefSeq" id="WP_045802226.1">
    <property type="nucleotide sequence ID" value="NZ_CP011071.1"/>
</dbReference>
<dbReference type="GO" id="GO:0016491">
    <property type="term" value="F:oxidoreductase activity"/>
    <property type="evidence" value="ECO:0007669"/>
    <property type="project" value="UniProtKB-KW"/>
</dbReference>
<keyword evidence="5" id="KW-0411">Iron-sulfur</keyword>
<accession>A0A0D5YUR3</accession>
<dbReference type="EMBL" id="CP011071">
    <property type="protein sequence ID" value="AKA35588.1"/>
    <property type="molecule type" value="Genomic_DNA"/>
</dbReference>
<dbReference type="InterPro" id="IPR036188">
    <property type="entry name" value="FAD/NAD-bd_sf"/>
</dbReference>
<dbReference type="SUPFAM" id="SSF51905">
    <property type="entry name" value="FAD/NAD(P)-binding domain"/>
    <property type="match status" value="1"/>
</dbReference>
<name>A0A0D5YUR3_9FLAO</name>
<evidence type="ECO:0000256" key="2">
    <source>
        <dbReference type="ARBA" id="ARBA00022723"/>
    </source>
</evidence>
<dbReference type="HOGENOM" id="CLU_045820_0_0_10"/>
<dbReference type="InterPro" id="IPR039650">
    <property type="entry name" value="HdrA-like"/>
</dbReference>
<evidence type="ECO:0000256" key="1">
    <source>
        <dbReference type="ARBA" id="ARBA00022485"/>
    </source>
</evidence>
<evidence type="ECO:0000256" key="4">
    <source>
        <dbReference type="ARBA" id="ARBA00023004"/>
    </source>
</evidence>
<keyword evidence="4" id="KW-0408">Iron</keyword>
<organism evidence="6 7">
    <name type="scientific">Flagellimonas lutaonensis</name>
    <dbReference type="NCBI Taxonomy" id="516051"/>
    <lineage>
        <taxon>Bacteria</taxon>
        <taxon>Pseudomonadati</taxon>
        <taxon>Bacteroidota</taxon>
        <taxon>Flavobacteriia</taxon>
        <taxon>Flavobacteriales</taxon>
        <taxon>Flavobacteriaceae</taxon>
        <taxon>Flagellimonas</taxon>
    </lineage>
</organism>
<dbReference type="Gene3D" id="3.50.50.60">
    <property type="entry name" value="FAD/NAD(P)-binding domain"/>
    <property type="match status" value="1"/>
</dbReference>
<dbReference type="KEGG" id="mlt:VC82_1985"/>
<dbReference type="Pfam" id="PF12831">
    <property type="entry name" value="FAD_oxidored"/>
    <property type="match status" value="1"/>
</dbReference>
<keyword evidence="3" id="KW-0560">Oxidoreductase</keyword>
<dbReference type="GO" id="GO:0046872">
    <property type="term" value="F:metal ion binding"/>
    <property type="evidence" value="ECO:0007669"/>
    <property type="project" value="UniProtKB-KW"/>
</dbReference>
<keyword evidence="2" id="KW-0479">Metal-binding</keyword>
<dbReference type="Proteomes" id="UP000032726">
    <property type="component" value="Chromosome"/>
</dbReference>
<sequence length="454" mass="49822">MEHFTTSIQEVCTTDILVIGSGSAGCAAALAASHGNYKVTLVERYGFAGGTSTQMLDTFYGFFTPSETPKKIVGGIPDRVVDELCKSGDIFLRPNTYGAGTGVNYNPEKLKEVWDKLLLKHNIETFFHTTLVAVENVGVTITCVCFHKGMGFFRIRTKRVIDASGDADYCHWAGIPYEIAGKNEPAQSMTTTFRMANVDLKSFEAAGGKKMLKTKMREAYESGRHPLPRKEGSAHEMCQPSCISTVAVKVVDKNPLTPEGITQAEQEGRRQAFIFEDFFRAEVPGYENSKIIGLSTQIGVRETRRVYGEYRLTKDDCMAAKQFEDQVFLCGAPIEDHRKAGDSGSETFWQYVPGGGVYGVPYRTLVPKESLNTWVVGRCFSATHDAHASCRSMAQTMSMGQAAGFAAVQSLQSDADARAISIPKLQDTLLSNGAVLEMPDTIADITRNGWLNNR</sequence>
<evidence type="ECO:0000313" key="7">
    <source>
        <dbReference type="Proteomes" id="UP000032726"/>
    </source>
</evidence>
<reference evidence="6 7" key="1">
    <citation type="submission" date="2015-03" db="EMBL/GenBank/DDBJ databases">
        <title>Complete genome sequence of Muricauda lutaonensis CC-HSB-11T, isolated from a coastal hot spring.</title>
        <authorList>
            <person name="Kim K.M."/>
        </authorList>
    </citation>
    <scope>NUCLEOTIDE SEQUENCE [LARGE SCALE GENOMIC DNA]</scope>
    <source>
        <strain evidence="6 7">CC-HSB-11</strain>
    </source>
</reference>
<dbReference type="GO" id="GO:0051539">
    <property type="term" value="F:4 iron, 4 sulfur cluster binding"/>
    <property type="evidence" value="ECO:0007669"/>
    <property type="project" value="UniProtKB-KW"/>
</dbReference>
<evidence type="ECO:0000256" key="5">
    <source>
        <dbReference type="ARBA" id="ARBA00023014"/>
    </source>
</evidence>
<evidence type="ECO:0000313" key="6">
    <source>
        <dbReference type="EMBL" id="AKA35588.1"/>
    </source>
</evidence>
<dbReference type="PANTHER" id="PTHR43498:SF1">
    <property type="entry name" value="COB--COM HETERODISULFIDE REDUCTASE IRON-SULFUR SUBUNIT A"/>
    <property type="match status" value="1"/>
</dbReference>
<keyword evidence="1" id="KW-0004">4Fe-4S</keyword>
<dbReference type="PANTHER" id="PTHR43498">
    <property type="entry name" value="FERREDOXIN:COB-COM HETERODISULFIDE REDUCTASE SUBUNIT A"/>
    <property type="match status" value="1"/>
</dbReference>